<sequence>MSLPVQEGGVAFVGPSHVNQLTDFQYVEVISLSDTSAVVKIVGPKDKVQDTTFEVPKNIVSFRLIFNLERKFWSGSYIAHNVGFVQTSRPGIDEWCYGVV</sequence>
<dbReference type="Proteomes" id="UP001165121">
    <property type="component" value="Unassembled WGS sequence"/>
</dbReference>
<dbReference type="AlphaFoldDB" id="A0A9W7CXY9"/>
<dbReference type="EMBL" id="BSXT01002143">
    <property type="protein sequence ID" value="GMF47321.1"/>
    <property type="molecule type" value="Genomic_DNA"/>
</dbReference>
<reference evidence="1" key="1">
    <citation type="submission" date="2023-04" db="EMBL/GenBank/DDBJ databases">
        <title>Phytophthora fragariaefolia NBRC 109709.</title>
        <authorList>
            <person name="Ichikawa N."/>
            <person name="Sato H."/>
            <person name="Tonouchi N."/>
        </authorList>
    </citation>
    <scope>NUCLEOTIDE SEQUENCE</scope>
    <source>
        <strain evidence="1">NBRC 109709</strain>
    </source>
</reference>
<keyword evidence="2" id="KW-1185">Reference proteome</keyword>
<name>A0A9W7CXY9_9STRA</name>
<evidence type="ECO:0000313" key="2">
    <source>
        <dbReference type="Proteomes" id="UP001165121"/>
    </source>
</evidence>
<gene>
    <name evidence="1" type="ORF">Pfra01_001780300</name>
</gene>
<accession>A0A9W7CXY9</accession>
<organism evidence="1 2">
    <name type="scientific">Phytophthora fragariaefolia</name>
    <dbReference type="NCBI Taxonomy" id="1490495"/>
    <lineage>
        <taxon>Eukaryota</taxon>
        <taxon>Sar</taxon>
        <taxon>Stramenopiles</taxon>
        <taxon>Oomycota</taxon>
        <taxon>Peronosporomycetes</taxon>
        <taxon>Peronosporales</taxon>
        <taxon>Peronosporaceae</taxon>
        <taxon>Phytophthora</taxon>
    </lineage>
</organism>
<dbReference type="OrthoDB" id="115324at2759"/>
<protein>
    <submittedName>
        <fullName evidence="1">Unnamed protein product</fullName>
    </submittedName>
</protein>
<evidence type="ECO:0000313" key="1">
    <source>
        <dbReference type="EMBL" id="GMF47321.1"/>
    </source>
</evidence>
<comment type="caution">
    <text evidence="1">The sequence shown here is derived from an EMBL/GenBank/DDBJ whole genome shotgun (WGS) entry which is preliminary data.</text>
</comment>
<proteinExistence type="predicted"/>